<evidence type="ECO:0000313" key="3">
    <source>
        <dbReference type="Proteomes" id="UP000247681"/>
    </source>
</evidence>
<keyword evidence="1" id="KW-1133">Transmembrane helix</keyword>
<accession>A0A2V4C709</accession>
<reference evidence="2 3" key="1">
    <citation type="submission" date="2018-05" db="EMBL/GenBank/DDBJ databases">
        <title>Flavobacterium sp. strain IMCC34758, incomplete genome.</title>
        <authorList>
            <person name="Joung Y."/>
        </authorList>
    </citation>
    <scope>NUCLEOTIDE SEQUENCE [LARGE SCALE GENOMIC DNA]</scope>
    <source>
        <strain evidence="2 3">IMCC34758</strain>
    </source>
</reference>
<dbReference type="EMBL" id="QJHL01000001">
    <property type="protein sequence ID" value="PXY47099.1"/>
    <property type="molecule type" value="Genomic_DNA"/>
</dbReference>
<keyword evidence="1" id="KW-0472">Membrane</keyword>
<feature type="transmembrane region" description="Helical" evidence="1">
    <location>
        <begin position="43"/>
        <end position="60"/>
    </location>
</feature>
<feature type="transmembrane region" description="Helical" evidence="1">
    <location>
        <begin position="72"/>
        <end position="95"/>
    </location>
</feature>
<dbReference type="Proteomes" id="UP000247681">
    <property type="component" value="Unassembled WGS sequence"/>
</dbReference>
<keyword evidence="1" id="KW-0812">Transmembrane</keyword>
<proteinExistence type="predicted"/>
<organism evidence="2 3">
    <name type="scientific">Flavobacterium hydrophilum</name>
    <dbReference type="NCBI Taxonomy" id="2211445"/>
    <lineage>
        <taxon>Bacteria</taxon>
        <taxon>Pseudomonadati</taxon>
        <taxon>Bacteroidota</taxon>
        <taxon>Flavobacteriia</taxon>
        <taxon>Flavobacteriales</taxon>
        <taxon>Flavobacteriaceae</taxon>
        <taxon>Flavobacterium</taxon>
    </lineage>
</organism>
<name>A0A2V4C709_9FLAO</name>
<dbReference type="AlphaFoldDB" id="A0A2V4C709"/>
<keyword evidence="3" id="KW-1185">Reference proteome</keyword>
<gene>
    <name evidence="2" type="ORF">DMB68_08120</name>
</gene>
<evidence type="ECO:0000313" key="2">
    <source>
        <dbReference type="EMBL" id="PXY47099.1"/>
    </source>
</evidence>
<protein>
    <submittedName>
        <fullName evidence="2">Uncharacterized protein</fullName>
    </submittedName>
</protein>
<sequence>MADIVEEPKPKKMKQKLLITIFIISTGLILLNRFSNLSISSPLIYWILIFSTYSTFLLLLNKILKEKYRKTTKVLIIIVGILCVGLYSVTYLSFWRTQSIEYINIADENKTIEFQMRDLGGLGFKRRIIEKRKILPKINWVKEIDTTKMNKTAWKKVEIELNEMNMKFP</sequence>
<feature type="transmembrane region" description="Helical" evidence="1">
    <location>
        <begin position="17"/>
        <end position="37"/>
    </location>
</feature>
<comment type="caution">
    <text evidence="2">The sequence shown here is derived from an EMBL/GenBank/DDBJ whole genome shotgun (WGS) entry which is preliminary data.</text>
</comment>
<evidence type="ECO:0000256" key="1">
    <source>
        <dbReference type="SAM" id="Phobius"/>
    </source>
</evidence>